<evidence type="ECO:0000256" key="2">
    <source>
        <dbReference type="ARBA" id="ARBA00004613"/>
    </source>
</evidence>
<evidence type="ECO:0000313" key="7">
    <source>
        <dbReference type="Proteomes" id="UP000442533"/>
    </source>
</evidence>
<gene>
    <name evidence="6" type="ORF">GL279_06705</name>
</gene>
<reference evidence="6 7" key="1">
    <citation type="submission" date="2019-11" db="EMBL/GenBank/DDBJ databases">
        <authorList>
            <person name="Dong K."/>
        </authorList>
    </citation>
    <scope>NUCLEOTIDE SEQUENCE [LARGE SCALE GENOMIC DNA]</scope>
    <source>
        <strain evidence="6 7">JCM 17370</strain>
    </source>
</reference>
<dbReference type="EMBL" id="WMIF01000007">
    <property type="protein sequence ID" value="MTH34291.1"/>
    <property type="molecule type" value="Genomic_DNA"/>
</dbReference>
<dbReference type="InterPro" id="IPR013858">
    <property type="entry name" value="Peptidase_M10B_C"/>
</dbReference>
<dbReference type="GO" id="GO:0005509">
    <property type="term" value="F:calcium ion binding"/>
    <property type="evidence" value="ECO:0007669"/>
    <property type="project" value="InterPro"/>
</dbReference>
<dbReference type="SUPFAM" id="SSF51120">
    <property type="entry name" value="beta-Roll"/>
    <property type="match status" value="4"/>
</dbReference>
<dbReference type="InterPro" id="IPR011049">
    <property type="entry name" value="Serralysin-like_metalloprot_C"/>
</dbReference>
<comment type="cofactor">
    <cofactor evidence="1">
        <name>Ca(2+)</name>
        <dbReference type="ChEBI" id="CHEBI:29108"/>
    </cofactor>
</comment>
<evidence type="ECO:0000256" key="4">
    <source>
        <dbReference type="ARBA" id="ARBA00022737"/>
    </source>
</evidence>
<dbReference type="PANTHER" id="PTHR38340:SF1">
    <property type="entry name" value="S-LAYER PROTEIN"/>
    <property type="match status" value="1"/>
</dbReference>
<organism evidence="6 7">
    <name type="scientific">Paracoccus limosus</name>
    <dbReference type="NCBI Taxonomy" id="913252"/>
    <lineage>
        <taxon>Bacteria</taxon>
        <taxon>Pseudomonadati</taxon>
        <taxon>Pseudomonadota</taxon>
        <taxon>Alphaproteobacteria</taxon>
        <taxon>Rhodobacterales</taxon>
        <taxon>Paracoccaceae</taxon>
        <taxon>Paracoccus</taxon>
    </lineage>
</organism>
<dbReference type="Pfam" id="PF08548">
    <property type="entry name" value="Peptidase_M10_C"/>
    <property type="match status" value="1"/>
</dbReference>
<evidence type="ECO:0000259" key="5">
    <source>
        <dbReference type="Pfam" id="PF08548"/>
    </source>
</evidence>
<evidence type="ECO:0000313" key="6">
    <source>
        <dbReference type="EMBL" id="MTH34291.1"/>
    </source>
</evidence>
<proteinExistence type="predicted"/>
<feature type="domain" description="Peptidase M10 serralysin C-terminal" evidence="5">
    <location>
        <begin position="381"/>
        <end position="502"/>
    </location>
</feature>
<dbReference type="InterPro" id="IPR001343">
    <property type="entry name" value="Hemolysn_Ca-bd"/>
</dbReference>
<keyword evidence="7" id="KW-1185">Reference proteome</keyword>
<dbReference type="PRINTS" id="PR00313">
    <property type="entry name" value="CABNDNGRPT"/>
</dbReference>
<dbReference type="OrthoDB" id="7762442at2"/>
<evidence type="ECO:0000256" key="3">
    <source>
        <dbReference type="ARBA" id="ARBA00022525"/>
    </source>
</evidence>
<comment type="subcellular location">
    <subcellularLocation>
        <location evidence="2">Secreted</location>
    </subcellularLocation>
</comment>
<evidence type="ECO:0000256" key="1">
    <source>
        <dbReference type="ARBA" id="ARBA00001913"/>
    </source>
</evidence>
<keyword evidence="3" id="KW-0964">Secreted</keyword>
<dbReference type="PANTHER" id="PTHR38340">
    <property type="entry name" value="S-LAYER PROTEIN"/>
    <property type="match status" value="1"/>
</dbReference>
<comment type="caution">
    <text evidence="6">The sequence shown here is derived from an EMBL/GenBank/DDBJ whole genome shotgun (WGS) entry which is preliminary data.</text>
</comment>
<protein>
    <submittedName>
        <fullName evidence="6">Calcium-binding protein</fullName>
    </submittedName>
</protein>
<dbReference type="InterPro" id="IPR050557">
    <property type="entry name" value="RTX_toxin/Mannuronan_C5-epim"/>
</dbReference>
<dbReference type="AlphaFoldDB" id="A0A844H4Y3"/>
<dbReference type="InterPro" id="IPR018511">
    <property type="entry name" value="Hemolysin-typ_Ca-bd_CS"/>
</dbReference>
<dbReference type="PROSITE" id="PS00330">
    <property type="entry name" value="HEMOLYSIN_CALCIUM"/>
    <property type="match status" value="5"/>
</dbReference>
<sequence length="504" mass="52144">MAGWLSRWATAGRKMPRSGHFTLHGPACPDIYSLSMTKGYTMPLNGTAGDDVIRDIWGDEGHRETINGFAGNDLIYGLSGLDLIYGGPGNDTIYGGEGRDTISGGPGDDDLYGGSQVDTLLIRADQGTYRIDLSSTQRQDTGQGRDVIIGFEVVKAVGTANFWIRGSRGISETLQGGSGNDTLISGGDLDFLQGGAGNDLLIMGGNYALHRDIVDGGAGIDTLRGDNGRNTFDGSKITSIEVIEGMGGDDVLIGGQDGQILRGGAGNDSLGASASNLILDGGPGFDTSYADGRVNLAQTGPQDINGRTGIVLRDIEGVAAYLGLDDHITGNHLANRITSNFGNDTLFGGGGHDTLDGGADNDMLYGQDGNDLLLGRIGADRLFGGNGNDTLDGGFGADTMAGGAGADLFVFATGTTGRGIYRDQITDFQRGIDDLDLRGIDANAAVAGQQALQFSGSTARAHAVWQVQSGAVTLIRGDTNGDAVFDFEIQVNGAARLGAGDFLL</sequence>
<keyword evidence="4" id="KW-0677">Repeat</keyword>
<dbReference type="Gene3D" id="2.150.10.10">
    <property type="entry name" value="Serralysin-like metalloprotease, C-terminal"/>
    <property type="match status" value="4"/>
</dbReference>
<name>A0A844H4Y3_9RHOB</name>
<accession>A0A844H4Y3</accession>
<dbReference type="Proteomes" id="UP000442533">
    <property type="component" value="Unassembled WGS sequence"/>
</dbReference>
<dbReference type="GO" id="GO:0005615">
    <property type="term" value="C:extracellular space"/>
    <property type="evidence" value="ECO:0007669"/>
    <property type="project" value="InterPro"/>
</dbReference>
<dbReference type="Pfam" id="PF00353">
    <property type="entry name" value="HemolysinCabind"/>
    <property type="match status" value="6"/>
</dbReference>